<name>A0A4R5A9Y7_9ACTN</name>
<dbReference type="EMBL" id="SMLB01000017">
    <property type="protein sequence ID" value="TDD68921.1"/>
    <property type="molecule type" value="Genomic_DNA"/>
</dbReference>
<evidence type="ECO:0000313" key="3">
    <source>
        <dbReference type="Proteomes" id="UP000295217"/>
    </source>
</evidence>
<dbReference type="InterPro" id="IPR043129">
    <property type="entry name" value="ATPase_NBD"/>
</dbReference>
<evidence type="ECO:0000256" key="1">
    <source>
        <dbReference type="ARBA" id="ARBA00006479"/>
    </source>
</evidence>
<dbReference type="PANTHER" id="PTHR18964:SF149">
    <property type="entry name" value="BIFUNCTIONAL UDP-N-ACETYLGLUCOSAMINE 2-EPIMERASE_N-ACETYLMANNOSAMINE KINASE"/>
    <property type="match status" value="1"/>
</dbReference>
<dbReference type="Pfam" id="PF00480">
    <property type="entry name" value="ROK"/>
    <property type="match status" value="1"/>
</dbReference>
<dbReference type="InterPro" id="IPR000600">
    <property type="entry name" value="ROK"/>
</dbReference>
<organism evidence="2 3">
    <name type="scientific">Jiangella aurantiaca</name>
    <dbReference type="NCBI Taxonomy" id="2530373"/>
    <lineage>
        <taxon>Bacteria</taxon>
        <taxon>Bacillati</taxon>
        <taxon>Actinomycetota</taxon>
        <taxon>Actinomycetes</taxon>
        <taxon>Jiangellales</taxon>
        <taxon>Jiangellaceae</taxon>
        <taxon>Jiangella</taxon>
    </lineage>
</organism>
<dbReference type="InterPro" id="IPR011991">
    <property type="entry name" value="ArsR-like_HTH"/>
</dbReference>
<gene>
    <name evidence="2" type="ORF">E1262_14345</name>
</gene>
<dbReference type="OrthoDB" id="9815677at2"/>
<keyword evidence="3" id="KW-1185">Reference proteome</keyword>
<dbReference type="RefSeq" id="WP_132103818.1">
    <property type="nucleotide sequence ID" value="NZ_SMLB01000017.1"/>
</dbReference>
<comment type="similarity">
    <text evidence="1">Belongs to the ROK (NagC/XylR) family.</text>
</comment>
<dbReference type="Gene3D" id="3.30.420.40">
    <property type="match status" value="2"/>
</dbReference>
<dbReference type="SUPFAM" id="SSF46785">
    <property type="entry name" value="Winged helix' DNA-binding domain"/>
    <property type="match status" value="1"/>
</dbReference>
<dbReference type="CDD" id="cd00090">
    <property type="entry name" value="HTH_ARSR"/>
    <property type="match status" value="1"/>
</dbReference>
<dbReference type="Pfam" id="PF13412">
    <property type="entry name" value="HTH_24"/>
    <property type="match status" value="1"/>
</dbReference>
<dbReference type="AlphaFoldDB" id="A0A4R5A9Y7"/>
<accession>A0A4R5A9Y7</accession>
<comment type="caution">
    <text evidence="2">The sequence shown here is derived from an EMBL/GenBank/DDBJ whole genome shotgun (WGS) entry which is preliminary data.</text>
</comment>
<proteinExistence type="inferred from homology"/>
<dbReference type="InterPro" id="IPR036388">
    <property type="entry name" value="WH-like_DNA-bd_sf"/>
</dbReference>
<reference evidence="2 3" key="1">
    <citation type="submission" date="2019-02" db="EMBL/GenBank/DDBJ databases">
        <title>Draft genome sequences of novel Actinobacteria.</title>
        <authorList>
            <person name="Sahin N."/>
            <person name="Ay H."/>
            <person name="Saygin H."/>
        </authorList>
    </citation>
    <scope>NUCLEOTIDE SEQUENCE [LARGE SCALE GENOMIC DNA]</scope>
    <source>
        <strain evidence="2 3">8K307</strain>
    </source>
</reference>
<dbReference type="PANTHER" id="PTHR18964">
    <property type="entry name" value="ROK (REPRESSOR, ORF, KINASE) FAMILY"/>
    <property type="match status" value="1"/>
</dbReference>
<dbReference type="Proteomes" id="UP000295217">
    <property type="component" value="Unassembled WGS sequence"/>
</dbReference>
<sequence>MSNEALVSTAVWSGRYGRLLSLLRDEGACTRIEVARRLSLSPTTVSRIVAQLVDAGLLIEGGSVSRAGMGRRGIEVAIAVDSYWVVGVHIGVGRVRVGIANLVGQCRVRRTGFSFDLAARAADIVARAGRAALGLISGAGMRRERVLGVGVAVAGPVDADHRTLAIQINLRWEHVPIADILERDLGIPVVVEHNVRAMALAEVRFGMARGAGSVGFVHLRTGVGTGLVVAGQGFVGGVHGAVELGHVRVTEGGRRCLCGGVGCLETEVSERALHLLLGRLGLPVAGGEPLAVLIQAARNDRSAAAALDDLIVKLATALSALVNLLTPEIVLLGGALEFLSDRLLDRLTRATREAVFPIIRPAVRIARSSLGPDAGVTGAATTALDRFVYS</sequence>
<dbReference type="SUPFAM" id="SSF53067">
    <property type="entry name" value="Actin-like ATPase domain"/>
    <property type="match status" value="1"/>
</dbReference>
<dbReference type="InterPro" id="IPR036390">
    <property type="entry name" value="WH_DNA-bd_sf"/>
</dbReference>
<protein>
    <submittedName>
        <fullName evidence="2">ROK family transcriptional regulator</fullName>
    </submittedName>
</protein>
<evidence type="ECO:0000313" key="2">
    <source>
        <dbReference type="EMBL" id="TDD68921.1"/>
    </source>
</evidence>
<dbReference type="Gene3D" id="1.10.10.10">
    <property type="entry name" value="Winged helix-like DNA-binding domain superfamily/Winged helix DNA-binding domain"/>
    <property type="match status" value="1"/>
</dbReference>